<feature type="region of interest" description="Disordered" evidence="1">
    <location>
        <begin position="1"/>
        <end position="23"/>
    </location>
</feature>
<sequence length="190" mass="21071">MVRKGESLDPRENDESAELSAATQWTDDDRREWVQLSYNAGLETLKAQREEIAGMRQRAIMFTAFTITATGFLVGTGLSTTAKTGAFFAWATVGTVLFGILAALLVALVAPLIQFKFVLLPDALMRWLEGTNPAPSRLIALRQLALVTVPGMVKFNRQRLSVARWFYRGVLVSAVLTLACWVTVVWMFAQ</sequence>
<evidence type="ECO:0000256" key="1">
    <source>
        <dbReference type="SAM" id="MobiDB-lite"/>
    </source>
</evidence>
<evidence type="ECO:0000256" key="2">
    <source>
        <dbReference type="SAM" id="Phobius"/>
    </source>
</evidence>
<feature type="transmembrane region" description="Helical" evidence="2">
    <location>
        <begin position="87"/>
        <end position="113"/>
    </location>
</feature>
<gene>
    <name evidence="3" type="ORF">GCM10023171_37640</name>
</gene>
<evidence type="ECO:0000313" key="3">
    <source>
        <dbReference type="EMBL" id="GAA4492482.1"/>
    </source>
</evidence>
<feature type="compositionally biased region" description="Basic and acidic residues" evidence="1">
    <location>
        <begin position="1"/>
        <end position="14"/>
    </location>
</feature>
<keyword evidence="2" id="KW-1133">Transmembrane helix</keyword>
<feature type="transmembrane region" description="Helical" evidence="2">
    <location>
        <begin position="165"/>
        <end position="189"/>
    </location>
</feature>
<accession>A0ABP8PUL0</accession>
<comment type="caution">
    <text evidence="3">The sequence shown here is derived from an EMBL/GenBank/DDBJ whole genome shotgun (WGS) entry which is preliminary data.</text>
</comment>
<keyword evidence="4" id="KW-1185">Reference proteome</keyword>
<keyword evidence="2" id="KW-0812">Transmembrane</keyword>
<dbReference type="EMBL" id="BAABGP010000037">
    <property type="protein sequence ID" value="GAA4492482.1"/>
    <property type="molecule type" value="Genomic_DNA"/>
</dbReference>
<name>A0ABP8PUL0_9MICO</name>
<dbReference type="RefSeq" id="WP_345189060.1">
    <property type="nucleotide sequence ID" value="NZ_BAABGP010000037.1"/>
</dbReference>
<keyword evidence="2" id="KW-0472">Membrane</keyword>
<protein>
    <submittedName>
        <fullName evidence="3">Uncharacterized protein</fullName>
    </submittedName>
</protein>
<dbReference type="Proteomes" id="UP001500731">
    <property type="component" value="Unassembled WGS sequence"/>
</dbReference>
<organism evidence="3 4">
    <name type="scientific">Microbacterium panaciterrae</name>
    <dbReference type="NCBI Taxonomy" id="985759"/>
    <lineage>
        <taxon>Bacteria</taxon>
        <taxon>Bacillati</taxon>
        <taxon>Actinomycetota</taxon>
        <taxon>Actinomycetes</taxon>
        <taxon>Micrococcales</taxon>
        <taxon>Microbacteriaceae</taxon>
        <taxon>Microbacterium</taxon>
    </lineage>
</organism>
<reference evidence="4" key="1">
    <citation type="journal article" date="2019" name="Int. J. Syst. Evol. Microbiol.">
        <title>The Global Catalogue of Microorganisms (GCM) 10K type strain sequencing project: providing services to taxonomists for standard genome sequencing and annotation.</title>
        <authorList>
            <consortium name="The Broad Institute Genomics Platform"/>
            <consortium name="The Broad Institute Genome Sequencing Center for Infectious Disease"/>
            <person name="Wu L."/>
            <person name="Ma J."/>
        </authorList>
    </citation>
    <scope>NUCLEOTIDE SEQUENCE [LARGE SCALE GENOMIC DNA]</scope>
    <source>
        <strain evidence="4">JCM 17839</strain>
    </source>
</reference>
<proteinExistence type="predicted"/>
<evidence type="ECO:0000313" key="4">
    <source>
        <dbReference type="Proteomes" id="UP001500731"/>
    </source>
</evidence>
<feature type="transmembrane region" description="Helical" evidence="2">
    <location>
        <begin position="59"/>
        <end position="81"/>
    </location>
</feature>